<protein>
    <submittedName>
        <fullName evidence="2">Uncharacterized protein</fullName>
    </submittedName>
</protein>
<dbReference type="Proteomes" id="UP001230908">
    <property type="component" value="Unassembled WGS sequence"/>
</dbReference>
<evidence type="ECO:0000313" key="3">
    <source>
        <dbReference type="Proteomes" id="UP001230908"/>
    </source>
</evidence>
<reference evidence="2 3" key="1">
    <citation type="submission" date="2023-08" db="EMBL/GenBank/DDBJ databases">
        <title>Phytohabitans sansha sp. nov., isolated from marine sediment.</title>
        <authorList>
            <person name="Zhao Y."/>
            <person name="Yi K."/>
        </authorList>
    </citation>
    <scope>NUCLEOTIDE SEQUENCE [LARGE SCALE GENOMIC DNA]</scope>
    <source>
        <strain evidence="2 3">ZYX-F-186</strain>
    </source>
</reference>
<sequence>MTTESITTEKAQAPVEAGRGLLLTMLLMVVLGVAGMYLVSL</sequence>
<keyword evidence="3" id="KW-1185">Reference proteome</keyword>
<feature type="transmembrane region" description="Helical" evidence="1">
    <location>
        <begin position="20"/>
        <end position="39"/>
    </location>
</feature>
<keyword evidence="1" id="KW-0812">Transmembrane</keyword>
<organism evidence="2 3">
    <name type="scientific">Phytohabitans maris</name>
    <dbReference type="NCBI Taxonomy" id="3071409"/>
    <lineage>
        <taxon>Bacteria</taxon>
        <taxon>Bacillati</taxon>
        <taxon>Actinomycetota</taxon>
        <taxon>Actinomycetes</taxon>
        <taxon>Micromonosporales</taxon>
        <taxon>Micromonosporaceae</taxon>
    </lineage>
</organism>
<comment type="caution">
    <text evidence="2">The sequence shown here is derived from an EMBL/GenBank/DDBJ whole genome shotgun (WGS) entry which is preliminary data.</text>
</comment>
<dbReference type="RefSeq" id="WP_308711422.1">
    <property type="nucleotide sequence ID" value="NZ_JAVHUY010000005.1"/>
</dbReference>
<gene>
    <name evidence="2" type="ORF">RB614_06355</name>
</gene>
<evidence type="ECO:0000256" key="1">
    <source>
        <dbReference type="SAM" id="Phobius"/>
    </source>
</evidence>
<accession>A0ABU0ZAQ1</accession>
<keyword evidence="1" id="KW-1133">Transmembrane helix</keyword>
<name>A0ABU0ZAQ1_9ACTN</name>
<keyword evidence="1" id="KW-0472">Membrane</keyword>
<proteinExistence type="predicted"/>
<evidence type="ECO:0000313" key="2">
    <source>
        <dbReference type="EMBL" id="MDQ7904143.1"/>
    </source>
</evidence>
<dbReference type="EMBL" id="JAVHUY010000005">
    <property type="protein sequence ID" value="MDQ7904143.1"/>
    <property type="molecule type" value="Genomic_DNA"/>
</dbReference>